<dbReference type="Gene3D" id="3.20.20.190">
    <property type="entry name" value="Phosphatidylinositol (PI) phosphodiesterase"/>
    <property type="match status" value="1"/>
</dbReference>
<dbReference type="EMBL" id="CABFNP030001338">
    <property type="protein sequence ID" value="CAI6100215.1"/>
    <property type="molecule type" value="Genomic_DNA"/>
</dbReference>
<feature type="signal peptide" evidence="1">
    <location>
        <begin position="1"/>
        <end position="17"/>
    </location>
</feature>
<dbReference type="InterPro" id="IPR017946">
    <property type="entry name" value="PLC-like_Pdiesterase_TIM-brl"/>
</dbReference>
<sequence>MIPSSLLAIFAASLAIGSPVPGISEAVKTLDQPGPQSVNNVVVVEDATGKSSLPILPTGEPVQSPGPNNGQYGMQRSNVSVATADTAKLKRRDFRADIGRCSRELDYKSGRCINMINATPYRWRKGYYHSYRMSAWEDRWPEYIEPGESIAVLARPTNNGLFDSFEDSAGEVAYHIEGTSKPMSFMLESRSGNPHYPWIRFLEDLEVMNHHKGAEFNLGARVSPYGVGFILAGTEGDFVTNDGPAAWMQAMVDDMGHKPLREIVLGRSHHAGMYKAAGGIPGSWWNTVTQEATLYDQLRNGGARVLDARIMRGPGGRFRTCHGALRDGTFWGTLGEWFDELIEQTNQFNEDYPGELIIWDFHPTEAFRYGGRWGGKGKGESEWTFEEKEYGYLSGEGRAEFLESLKALNHRVVLPEDVDITKVPLNKFINSKDKKPAVIIRVDERWLWDVDPEDWPGPSEGFVTNREFPITSTWSEKERIEDVAEHQLRRLDEVEVSRTSEIYDMQWLQTLVGIDAIWPLGVSLISMANEAWDAAFRDLFNALTPDRYPNWLTVDGIKNSELKTLVMAMNHCFVLDRCGDWVNERR</sequence>
<evidence type="ECO:0000313" key="2">
    <source>
        <dbReference type="EMBL" id="CAI6100215.1"/>
    </source>
</evidence>
<evidence type="ECO:0000256" key="1">
    <source>
        <dbReference type="SAM" id="SignalP"/>
    </source>
</evidence>
<dbReference type="GO" id="GO:0006629">
    <property type="term" value="P:lipid metabolic process"/>
    <property type="evidence" value="ECO:0007669"/>
    <property type="project" value="InterPro"/>
</dbReference>
<dbReference type="Proteomes" id="UP001160390">
    <property type="component" value="Unassembled WGS sequence"/>
</dbReference>
<comment type="caution">
    <text evidence="2">The sequence shown here is derived from an EMBL/GenBank/DDBJ whole genome shotgun (WGS) entry which is preliminary data.</text>
</comment>
<dbReference type="InterPro" id="IPR051057">
    <property type="entry name" value="PI-PLC_domain"/>
</dbReference>
<dbReference type="SUPFAM" id="SSF51695">
    <property type="entry name" value="PLC-like phosphodiesterases"/>
    <property type="match status" value="1"/>
</dbReference>
<evidence type="ECO:0000313" key="3">
    <source>
        <dbReference type="Proteomes" id="UP001160390"/>
    </source>
</evidence>
<organism evidence="2 3">
    <name type="scientific">Clonostachys chloroleuca</name>
    <dbReference type="NCBI Taxonomy" id="1926264"/>
    <lineage>
        <taxon>Eukaryota</taxon>
        <taxon>Fungi</taxon>
        <taxon>Dikarya</taxon>
        <taxon>Ascomycota</taxon>
        <taxon>Pezizomycotina</taxon>
        <taxon>Sordariomycetes</taxon>
        <taxon>Hypocreomycetidae</taxon>
        <taxon>Hypocreales</taxon>
        <taxon>Bionectriaceae</taxon>
        <taxon>Clonostachys</taxon>
    </lineage>
</organism>
<accession>A0AA35VT31</accession>
<protein>
    <submittedName>
        <fullName evidence="2">Uncharacterized protein</fullName>
    </submittedName>
</protein>
<name>A0AA35VT31_9HYPO</name>
<dbReference type="PANTHER" id="PTHR13593:SF143">
    <property type="entry name" value="PHOSPHATIDYLINOSITOL-SPECIFIC PHOSPHOLIPASE C X DOMAIN-CONTAINING PROTEIN"/>
    <property type="match status" value="1"/>
</dbReference>
<proteinExistence type="predicted"/>
<keyword evidence="3" id="KW-1185">Reference proteome</keyword>
<gene>
    <name evidence="2" type="ORF">CCHLO57077_00004368</name>
</gene>
<feature type="chain" id="PRO_5041311407" evidence="1">
    <location>
        <begin position="18"/>
        <end position="586"/>
    </location>
</feature>
<reference evidence="2" key="1">
    <citation type="submission" date="2023-01" db="EMBL/GenBank/DDBJ databases">
        <authorList>
            <person name="Piombo E."/>
        </authorList>
    </citation>
    <scope>NUCLEOTIDE SEQUENCE</scope>
</reference>
<dbReference type="AlphaFoldDB" id="A0AA35VT31"/>
<keyword evidence="1" id="KW-0732">Signal</keyword>
<dbReference type="GO" id="GO:0008081">
    <property type="term" value="F:phosphoric diester hydrolase activity"/>
    <property type="evidence" value="ECO:0007669"/>
    <property type="project" value="InterPro"/>
</dbReference>
<dbReference type="PANTHER" id="PTHR13593">
    <property type="match status" value="1"/>
</dbReference>